<evidence type="ECO:0000313" key="8">
    <source>
        <dbReference type="Proteomes" id="UP000289738"/>
    </source>
</evidence>
<dbReference type="InterPro" id="IPR007527">
    <property type="entry name" value="Znf_SWIM"/>
</dbReference>
<name>A0A445CEI8_ARAHY</name>
<dbReference type="PANTHER" id="PTHR47718">
    <property type="entry name" value="OS01G0519700 PROTEIN"/>
    <property type="match status" value="1"/>
</dbReference>
<dbReference type="GO" id="GO:0008270">
    <property type="term" value="F:zinc ion binding"/>
    <property type="evidence" value="ECO:0007669"/>
    <property type="project" value="UniProtKB-KW"/>
</dbReference>
<dbReference type="EMBL" id="SDMP01000007">
    <property type="protein sequence ID" value="RYR49366.1"/>
    <property type="molecule type" value="Genomic_DNA"/>
</dbReference>
<evidence type="ECO:0000256" key="3">
    <source>
        <dbReference type="ARBA" id="ARBA00022833"/>
    </source>
</evidence>
<evidence type="ECO:0000313" key="7">
    <source>
        <dbReference type="EMBL" id="RYR49366.1"/>
    </source>
</evidence>
<dbReference type="InterPro" id="IPR001878">
    <property type="entry name" value="Znf_CCHC"/>
</dbReference>
<dbReference type="Proteomes" id="UP000289738">
    <property type="component" value="Chromosome A07"/>
</dbReference>
<dbReference type="Pfam" id="PF10551">
    <property type="entry name" value="MULE"/>
    <property type="match status" value="1"/>
</dbReference>
<dbReference type="PROSITE" id="PS50966">
    <property type="entry name" value="ZF_SWIM"/>
    <property type="match status" value="1"/>
</dbReference>
<organism evidence="7 8">
    <name type="scientific">Arachis hypogaea</name>
    <name type="common">Peanut</name>
    <dbReference type="NCBI Taxonomy" id="3818"/>
    <lineage>
        <taxon>Eukaryota</taxon>
        <taxon>Viridiplantae</taxon>
        <taxon>Streptophyta</taxon>
        <taxon>Embryophyta</taxon>
        <taxon>Tracheophyta</taxon>
        <taxon>Spermatophyta</taxon>
        <taxon>Magnoliopsida</taxon>
        <taxon>eudicotyledons</taxon>
        <taxon>Gunneridae</taxon>
        <taxon>Pentapetalae</taxon>
        <taxon>rosids</taxon>
        <taxon>fabids</taxon>
        <taxon>Fabales</taxon>
        <taxon>Fabaceae</taxon>
        <taxon>Papilionoideae</taxon>
        <taxon>50 kb inversion clade</taxon>
        <taxon>dalbergioids sensu lato</taxon>
        <taxon>Dalbergieae</taxon>
        <taxon>Pterocarpus clade</taxon>
        <taxon>Arachis</taxon>
    </lineage>
</organism>
<comment type="caution">
    <text evidence="7">The sequence shown here is derived from an EMBL/GenBank/DDBJ whole genome shotgun (WGS) entry which is preliminary data.</text>
</comment>
<dbReference type="InterPro" id="IPR018289">
    <property type="entry name" value="MULE_transposase_dom"/>
</dbReference>
<evidence type="ECO:0000259" key="5">
    <source>
        <dbReference type="PROSITE" id="PS50158"/>
    </source>
</evidence>
<reference evidence="7 8" key="1">
    <citation type="submission" date="2019-01" db="EMBL/GenBank/DDBJ databases">
        <title>Sequencing of cultivated peanut Arachis hypogaea provides insights into genome evolution and oil improvement.</title>
        <authorList>
            <person name="Chen X."/>
        </authorList>
    </citation>
    <scope>NUCLEOTIDE SEQUENCE [LARGE SCALE GENOMIC DNA]</scope>
    <source>
        <strain evidence="8">cv. Fuhuasheng</strain>
        <tissue evidence="7">Leaves</tissue>
    </source>
</reference>
<sequence length="775" mass="88063">MDVPEAVDINAMCEEGAGVMGAVDFGDVADITENDILRKVFRSEDDAYEFYKRLGKFYGFGIRRGDMFKDEKGNLVRRRFFCNREGQRDKKHYNRIDRKRPHKPETRMNCEARMCIYLDKDSSLWRVKKIILNHNHDMTHPGMVHLITSFRSLTDAAKAQLDGFQGCGISTAKTMRYMAGVSGGYSLVGFLKKDAYNYVDKRRRAKIVDGDANATIVYLEGKVDADPTSMARYNVTEDEMLANLLWADGGNRIDYQYFGDVLAFDSTYKKNKYKRLLVIFSGCNNHKQTCIFGFGLVLDESIASYTWLLENFLEVMCSKQPSVVVTDGDDSIREAVQTIFPNATHRLCAWHLEKNVTSNVKDDNLRRLFNRWIYSEMRADDFEAEWAQAAADYGLQDSLWWNQVYGKKEMWANAFLCEKFCAGYRTTSRCEGINSVCKNFLESKHSMLELVQNLELLVREYRNNEVLAQFRSIYSEPVLTTSLESLERHAASVYTRAVFVDAKREIQSVSSVNFVGVRRSLTTKVYTVEEYGHPGRHIIVLCDKNMGKLECGCNFWRIQGFPCKHMFFVMKHEHLLTIPSSLVLKRWTKEAKSLGAYTEKTDDGGDRGFLLRHGALHSASRWLFFLGAQKVGLFGVALEGIRRLCATLESELANGVHPTKSKQCGEIRDPVVVRTKGAPRGHKRKASKRKCANCNKPGHTKRTCTDGRPCRGKKTRVDTFNSAEDGGQSEEVAELEATGSNDQTIGVEHVIGGGSVRMPQVELINTVPFCRYRGQ</sequence>
<evidence type="ECO:0000259" key="6">
    <source>
        <dbReference type="PROSITE" id="PS50966"/>
    </source>
</evidence>
<dbReference type="SMART" id="SM00575">
    <property type="entry name" value="ZnF_PMZ"/>
    <property type="match status" value="1"/>
</dbReference>
<dbReference type="PROSITE" id="PS50158">
    <property type="entry name" value="ZF_CCHC"/>
    <property type="match status" value="1"/>
</dbReference>
<dbReference type="PANTHER" id="PTHR47718:SF15">
    <property type="entry name" value="PROTEIN FAR1-RELATED SEQUENCE 5-LIKE"/>
    <property type="match status" value="1"/>
</dbReference>
<feature type="domain" description="SWIM-type" evidence="6">
    <location>
        <begin position="536"/>
        <end position="574"/>
    </location>
</feature>
<dbReference type="Pfam" id="PF03101">
    <property type="entry name" value="FAR1"/>
    <property type="match status" value="1"/>
</dbReference>
<gene>
    <name evidence="7" type="ORF">Ahy_A07g035845</name>
</gene>
<dbReference type="AlphaFoldDB" id="A0A445CEI8"/>
<proteinExistence type="predicted"/>
<dbReference type="GO" id="GO:0003676">
    <property type="term" value="F:nucleic acid binding"/>
    <property type="evidence" value="ECO:0007669"/>
    <property type="project" value="InterPro"/>
</dbReference>
<protein>
    <submittedName>
        <fullName evidence="7">Uncharacterized protein</fullName>
    </submittedName>
</protein>
<keyword evidence="2 4" id="KW-0863">Zinc-finger</keyword>
<evidence type="ECO:0000256" key="1">
    <source>
        <dbReference type="ARBA" id="ARBA00022723"/>
    </source>
</evidence>
<keyword evidence="3" id="KW-0862">Zinc</keyword>
<dbReference type="OrthoDB" id="1733498at2759"/>
<feature type="domain" description="CCHC-type" evidence="5">
    <location>
        <begin position="689"/>
        <end position="706"/>
    </location>
</feature>
<keyword evidence="8" id="KW-1185">Reference proteome</keyword>
<dbReference type="InterPro" id="IPR004330">
    <property type="entry name" value="FAR1_DNA_bnd_dom"/>
</dbReference>
<keyword evidence="1" id="KW-0479">Metal-binding</keyword>
<accession>A0A445CEI8</accession>
<dbReference type="STRING" id="3818.A0A445CEI8"/>
<dbReference type="Pfam" id="PF04434">
    <property type="entry name" value="SWIM"/>
    <property type="match status" value="1"/>
</dbReference>
<evidence type="ECO:0000256" key="2">
    <source>
        <dbReference type="ARBA" id="ARBA00022771"/>
    </source>
</evidence>
<dbReference type="InterPro" id="IPR006564">
    <property type="entry name" value="Znf_PMZ"/>
</dbReference>
<evidence type="ECO:0000256" key="4">
    <source>
        <dbReference type="PROSITE-ProRule" id="PRU00047"/>
    </source>
</evidence>